<comment type="caution">
    <text evidence="1">The sequence shown here is derived from an EMBL/GenBank/DDBJ whole genome shotgun (WGS) entry which is preliminary data.</text>
</comment>
<proteinExistence type="predicted"/>
<gene>
    <name evidence="1" type="ORF">SDC9_126704</name>
</gene>
<dbReference type="EMBL" id="VSSQ01029506">
    <property type="protein sequence ID" value="MPM79665.1"/>
    <property type="molecule type" value="Genomic_DNA"/>
</dbReference>
<protein>
    <submittedName>
        <fullName evidence="1">Uncharacterized protein</fullName>
    </submittedName>
</protein>
<name>A0A645CRZ0_9ZZZZ</name>
<sequence length="235" mass="25042">MQDVHLDALQPLLGDAVARRLDAEGDVARLFQAVVALGELGLQHLGVFAPDLVEIVAARRHDNTLFQRVVPAVEIMEGELKSNRRVEVVQKVAPALEDGGLVLVLRKLVVDVLKADGLGVERVAHAADPIRPHPLIGDAVLRGRGLLALSAARPTNGGVDLFALPAGEGLRGGFSVQCSAPPDLILPAAAIRRRSYWFGMAAPAGGESASRRCFLGSARRAYRSFRTSRRGKTAS</sequence>
<accession>A0A645CRZ0</accession>
<evidence type="ECO:0000313" key="1">
    <source>
        <dbReference type="EMBL" id="MPM79665.1"/>
    </source>
</evidence>
<dbReference type="AlphaFoldDB" id="A0A645CRZ0"/>
<organism evidence="1">
    <name type="scientific">bioreactor metagenome</name>
    <dbReference type="NCBI Taxonomy" id="1076179"/>
    <lineage>
        <taxon>unclassified sequences</taxon>
        <taxon>metagenomes</taxon>
        <taxon>ecological metagenomes</taxon>
    </lineage>
</organism>
<reference evidence="1" key="1">
    <citation type="submission" date="2019-08" db="EMBL/GenBank/DDBJ databases">
        <authorList>
            <person name="Kucharzyk K."/>
            <person name="Murdoch R.W."/>
            <person name="Higgins S."/>
            <person name="Loffler F."/>
        </authorList>
    </citation>
    <scope>NUCLEOTIDE SEQUENCE</scope>
</reference>